<feature type="region of interest" description="Disordered" evidence="11">
    <location>
        <begin position="179"/>
        <end position="213"/>
    </location>
</feature>
<protein>
    <recommendedName>
        <fullName evidence="10">Potassium transport protein</fullName>
    </recommendedName>
</protein>
<dbReference type="EMBL" id="CAJMWX010000002">
    <property type="protein sequence ID" value="CAE6395780.1"/>
    <property type="molecule type" value="Genomic_DNA"/>
</dbReference>
<dbReference type="PANTHER" id="PTHR31064:SF30">
    <property type="entry name" value="HIGH-AFFINITY POTASSIUM TRANSPORT PROTEIN-RELATED"/>
    <property type="match status" value="1"/>
</dbReference>
<feature type="transmembrane region" description="Helical" evidence="10">
    <location>
        <begin position="725"/>
        <end position="748"/>
    </location>
</feature>
<dbReference type="Proteomes" id="UP000663861">
    <property type="component" value="Unassembled WGS sequence"/>
</dbReference>
<keyword evidence="3 10" id="KW-0813">Transport</keyword>
<feature type="transmembrane region" description="Helical" evidence="10">
    <location>
        <begin position="920"/>
        <end position="939"/>
    </location>
</feature>
<feature type="compositionally biased region" description="Basic and acidic residues" evidence="11">
    <location>
        <begin position="141"/>
        <end position="151"/>
    </location>
</feature>
<organism evidence="12 14">
    <name type="scientific">Rhizoctonia solani</name>
    <dbReference type="NCBI Taxonomy" id="456999"/>
    <lineage>
        <taxon>Eukaryota</taxon>
        <taxon>Fungi</taxon>
        <taxon>Dikarya</taxon>
        <taxon>Basidiomycota</taxon>
        <taxon>Agaricomycotina</taxon>
        <taxon>Agaricomycetes</taxon>
        <taxon>Cantharellales</taxon>
        <taxon>Ceratobasidiaceae</taxon>
        <taxon>Rhizoctonia</taxon>
    </lineage>
</organism>
<evidence type="ECO:0000256" key="1">
    <source>
        <dbReference type="ARBA" id="ARBA00004141"/>
    </source>
</evidence>
<evidence type="ECO:0000256" key="10">
    <source>
        <dbReference type="PIRNR" id="PIRNR002450"/>
    </source>
</evidence>
<feature type="compositionally biased region" description="Basic and acidic residues" evidence="11">
    <location>
        <begin position="443"/>
        <end position="471"/>
    </location>
</feature>
<dbReference type="PIRSF" id="PIRSF002450">
    <property type="entry name" value="K+_transpter_TRK"/>
    <property type="match status" value="1"/>
</dbReference>
<dbReference type="GO" id="GO:0005886">
    <property type="term" value="C:plasma membrane"/>
    <property type="evidence" value="ECO:0007669"/>
    <property type="project" value="InterPro"/>
</dbReference>
<keyword evidence="5 10" id="KW-0812">Transmembrane</keyword>
<dbReference type="Pfam" id="PF02386">
    <property type="entry name" value="TrkH"/>
    <property type="match status" value="1"/>
</dbReference>
<dbReference type="EMBL" id="CAJMWY010003733">
    <property type="protein sequence ID" value="CAE6506167.1"/>
    <property type="molecule type" value="Genomic_DNA"/>
</dbReference>
<evidence type="ECO:0000313" key="13">
    <source>
        <dbReference type="EMBL" id="CAE6506167.1"/>
    </source>
</evidence>
<evidence type="ECO:0000256" key="11">
    <source>
        <dbReference type="SAM" id="MobiDB-lite"/>
    </source>
</evidence>
<feature type="compositionally biased region" description="Polar residues" evidence="11">
    <location>
        <begin position="182"/>
        <end position="198"/>
    </location>
</feature>
<gene>
    <name evidence="13" type="ORF">RDB_LOCUS130078</name>
    <name evidence="12" type="ORF">RDB_LOCUS296</name>
</gene>
<evidence type="ECO:0000256" key="9">
    <source>
        <dbReference type="ARBA" id="ARBA00023136"/>
    </source>
</evidence>
<keyword evidence="4 10" id="KW-0633">Potassium transport</keyword>
<evidence type="ECO:0000256" key="5">
    <source>
        <dbReference type="ARBA" id="ARBA00022692"/>
    </source>
</evidence>
<dbReference type="Proteomes" id="UP000663888">
    <property type="component" value="Unassembled WGS sequence"/>
</dbReference>
<keyword evidence="7 10" id="KW-1133">Transmembrane helix</keyword>
<comment type="similarity">
    <text evidence="2 10">Belongs to the TrkH potassium transport family.</text>
</comment>
<proteinExistence type="inferred from homology"/>
<dbReference type="InterPro" id="IPR051143">
    <property type="entry name" value="TrkH_K-transport"/>
</dbReference>
<feature type="compositionally biased region" description="Polar residues" evidence="11">
    <location>
        <begin position="308"/>
        <end position="327"/>
    </location>
</feature>
<dbReference type="GO" id="GO:0030007">
    <property type="term" value="P:intracellular potassium ion homeostasis"/>
    <property type="evidence" value="ECO:0007669"/>
    <property type="project" value="UniProtKB-UniRule"/>
</dbReference>
<evidence type="ECO:0000256" key="6">
    <source>
        <dbReference type="ARBA" id="ARBA00022958"/>
    </source>
</evidence>
<name>A0A8H2WQZ3_9AGAM</name>
<keyword evidence="6 10" id="KW-0630">Potassium</keyword>
<evidence type="ECO:0000256" key="7">
    <source>
        <dbReference type="ARBA" id="ARBA00022989"/>
    </source>
</evidence>
<evidence type="ECO:0000256" key="3">
    <source>
        <dbReference type="ARBA" id="ARBA00022448"/>
    </source>
</evidence>
<dbReference type="PANTHER" id="PTHR31064">
    <property type="entry name" value="POTASSIUM TRANSPORT PROTEIN DDB_G0292412-RELATED"/>
    <property type="match status" value="1"/>
</dbReference>
<keyword evidence="9 10" id="KW-0472">Membrane</keyword>
<dbReference type="InterPro" id="IPR015958">
    <property type="entry name" value="Trk1_fungi"/>
</dbReference>
<feature type="transmembrane region" description="Helical" evidence="10">
    <location>
        <begin position="21"/>
        <end position="40"/>
    </location>
</feature>
<feature type="transmembrane region" description="Helical" evidence="10">
    <location>
        <begin position="983"/>
        <end position="1000"/>
    </location>
</feature>
<dbReference type="InterPro" id="IPR004773">
    <property type="entry name" value="K/Na_transp_Trk1/HKT1"/>
</dbReference>
<accession>A0A8H2WQZ3</accession>
<feature type="region of interest" description="Disordered" evidence="11">
    <location>
        <begin position="267"/>
        <end position="471"/>
    </location>
</feature>
<dbReference type="AlphaFoldDB" id="A0A8H2WQZ3"/>
<feature type="region of interest" description="Disordered" evidence="11">
    <location>
        <begin position="141"/>
        <end position="162"/>
    </location>
</feature>
<evidence type="ECO:0000313" key="14">
    <source>
        <dbReference type="Proteomes" id="UP000663888"/>
    </source>
</evidence>
<comment type="caution">
    <text evidence="12">The sequence shown here is derived from an EMBL/GenBank/DDBJ whole genome shotgun (WGS) entry which is preliminary data.</text>
</comment>
<feature type="compositionally biased region" description="Polar residues" evidence="11">
    <location>
        <begin position="285"/>
        <end position="298"/>
    </location>
</feature>
<reference evidence="12" key="1">
    <citation type="submission" date="2021-01" db="EMBL/GenBank/DDBJ databases">
        <authorList>
            <person name="Kaushik A."/>
        </authorList>
    </citation>
    <scope>NUCLEOTIDE SEQUENCE</scope>
    <source>
        <strain evidence="12">AG4-R118</strain>
        <strain evidence="13">AG4-RS23</strain>
    </source>
</reference>
<feature type="transmembrane region" description="Helical" evidence="10">
    <location>
        <begin position="800"/>
        <end position="823"/>
    </location>
</feature>
<sequence>MASIFRRAWSSFYQSLNFFRLHVLFFTFTPLISSAIFYAANGLYPVSYIDALFNCISAMTVTGLATVDLSQLTGFQQSILFVLMCIGNPVIISWFIVYTRRRFFQKKLSHIIAEELKRERQGGIIAAMRERTLSISRSLSRDHRGQAEDAMHPSPTDIHGKHYPRPGFFKRLANRIFPTASPDKSPTSTVSGAATPSSDRARRKNGLAQRLRPDMIRRTEAEPQRVDPMGGIGGIMVDDAGGKGKGREFGGQQYSEKVDQFHHGGEVHHVATGSSGSRTRYDGGSSPNASLHRTNSLRSAEADVITGDDTSTAQTLMVPSRHSNGTIPTPHRPEYDVPNPSNLSPPHELNSPPLTESPRGMDDPNGILLRSDTDRDLDTTTMDDPENLGHPTSGSADDHPASRSRPRGGSMNEGEESNSRTGISSSPVRFKPPPIRVTPGTVAEERLSPNRTREADHMSVSFSHERQASEAVTLREHGTGLGEFPRTQTIEFVNTPHVRGRAGTRRQSAGVNSERERERARFRNFSLGGSNNAAPAGSDAGDTSSGNIGAGTSSNGHGYTYGRGRASSTGNSDSKHYIVILPMAIVSQTRSRPTPISPFISSRTNFELTTGQRMGSVSTAYFPRTATGRSYGTTRMNPPAQVPSNLSGYGGFPMPHELAGRAIKRFFPQTMTLTRTLTMGSGGGEPRQVPYITFDAIVGRNSQFHDLSQEEQEELGGVEYRALGALLWIIAVYHIGIQLFGFVVFAPYSSMSRWAPVFREQQHRFVPPTWFSAFQAVSAYTNTGMSLIDQSMVPFQTAYPLIIITFFMILAGNTAFPICWALSKVVGQRSHETLSFLLDHPRRCFIYLFPSHQTWLLLIVLLTMVITDWVSFMVLDIGNEVLEAIPVGTRIAIGLLQAGAVRAAGFATVSISALAPAVKVLYVTMMYVAVYPVALSVRATNVYEEQSLGVYLDEEQNDEEEPNKPSDFHAWGTYLAWHARRQLSFDMWWLAVALWLVCIIERAEIMNPETAGWFDIFPIIFELVSAYGTVGLSLGLPTANYSFSGGLRPLSKLVICIVMLRGRHRALPHAIDRAVVLPWELMGRQGQNRSNTGLDNLVNRQSMASELGPSFEAHSTGRAPTAMHGIDLKHRTNTILSPVHEALTPVTSVTGTPRATFSALGPAGH</sequence>
<feature type="transmembrane region" description="Helical" evidence="10">
    <location>
        <begin position="844"/>
        <end position="867"/>
    </location>
</feature>
<evidence type="ECO:0000256" key="2">
    <source>
        <dbReference type="ARBA" id="ARBA00009137"/>
    </source>
</evidence>
<keyword evidence="8 10" id="KW-0406">Ion transport</keyword>
<feature type="transmembrane region" description="Helical" evidence="10">
    <location>
        <begin position="46"/>
        <end position="67"/>
    </location>
</feature>
<comment type="subcellular location">
    <subcellularLocation>
        <location evidence="1">Membrane</location>
        <topology evidence="1">Multi-pass membrane protein</topology>
    </subcellularLocation>
</comment>
<feature type="compositionally biased region" description="Polar residues" evidence="11">
    <location>
        <begin position="541"/>
        <end position="557"/>
    </location>
</feature>
<feature type="transmembrane region" description="Helical" evidence="10">
    <location>
        <begin position="769"/>
        <end position="788"/>
    </location>
</feature>
<feature type="transmembrane region" description="Helical" evidence="10">
    <location>
        <begin position="79"/>
        <end position="98"/>
    </location>
</feature>
<feature type="region of interest" description="Disordered" evidence="11">
    <location>
        <begin position="499"/>
        <end position="573"/>
    </location>
</feature>
<feature type="transmembrane region" description="Helical" evidence="10">
    <location>
        <begin position="1012"/>
        <end position="1035"/>
    </location>
</feature>
<dbReference type="GO" id="GO:0140107">
    <property type="term" value="F:high-affinity potassium ion transmembrane transporter activity"/>
    <property type="evidence" value="ECO:0007669"/>
    <property type="project" value="TreeGrafter"/>
</dbReference>
<evidence type="ECO:0000256" key="8">
    <source>
        <dbReference type="ARBA" id="ARBA00023065"/>
    </source>
</evidence>
<dbReference type="GO" id="GO:1990573">
    <property type="term" value="P:potassium ion import across plasma membrane"/>
    <property type="evidence" value="ECO:0007669"/>
    <property type="project" value="TreeGrafter"/>
</dbReference>
<dbReference type="InterPro" id="IPR003445">
    <property type="entry name" value="Cat_transpt"/>
</dbReference>
<evidence type="ECO:0000256" key="4">
    <source>
        <dbReference type="ARBA" id="ARBA00022538"/>
    </source>
</evidence>
<dbReference type="NCBIfam" id="TIGR00934">
    <property type="entry name" value="2a38euk"/>
    <property type="match status" value="1"/>
</dbReference>
<evidence type="ECO:0000313" key="12">
    <source>
        <dbReference type="EMBL" id="CAE6395780.1"/>
    </source>
</evidence>